<dbReference type="PANTHER" id="PTHR34599">
    <property type="entry name" value="PEROXIDASE-RELATED"/>
    <property type="match status" value="1"/>
</dbReference>
<dbReference type="InterPro" id="IPR028994">
    <property type="entry name" value="Integrin_alpha_N"/>
</dbReference>
<feature type="domain" description="DUF6851" evidence="3">
    <location>
        <begin position="658"/>
        <end position="808"/>
    </location>
</feature>
<dbReference type="InterPro" id="IPR036938">
    <property type="entry name" value="PAP2/HPO_sf"/>
</dbReference>
<dbReference type="InterPro" id="IPR016119">
    <property type="entry name" value="Br/Cl_peroxidase_C"/>
</dbReference>
<dbReference type="Proteomes" id="UP001500433">
    <property type="component" value="Unassembled WGS sequence"/>
</dbReference>
<evidence type="ECO:0000259" key="2">
    <source>
        <dbReference type="Pfam" id="PF07593"/>
    </source>
</evidence>
<dbReference type="NCBIfam" id="TIGR04183">
    <property type="entry name" value="Por_Secre_tail"/>
    <property type="match status" value="1"/>
</dbReference>
<dbReference type="InterPro" id="IPR026444">
    <property type="entry name" value="Secre_tail"/>
</dbReference>
<dbReference type="Gene3D" id="1.10.606.10">
    <property type="entry name" value="Vanadium-containing Chloroperoxidase, domain 2"/>
    <property type="match status" value="1"/>
</dbReference>
<dbReference type="CDD" id="cd03398">
    <property type="entry name" value="PAP2_haloperoxidase"/>
    <property type="match status" value="1"/>
</dbReference>
<dbReference type="InterPro" id="IPR049283">
    <property type="entry name" value="DUF6851"/>
</dbReference>
<dbReference type="PANTHER" id="PTHR34599:SF2">
    <property type="entry name" value="TRAF-TYPE DOMAIN-CONTAINING PROTEIN"/>
    <property type="match status" value="1"/>
</dbReference>
<gene>
    <name evidence="4" type="ORF">GCM10023311_09670</name>
</gene>
<evidence type="ECO:0000256" key="1">
    <source>
        <dbReference type="ARBA" id="ARBA00022729"/>
    </source>
</evidence>
<reference evidence="5" key="1">
    <citation type="journal article" date="2019" name="Int. J. Syst. Evol. Microbiol.">
        <title>The Global Catalogue of Microorganisms (GCM) 10K type strain sequencing project: providing services to taxonomists for standard genome sequencing and annotation.</title>
        <authorList>
            <consortium name="The Broad Institute Genomics Platform"/>
            <consortium name="The Broad Institute Genome Sequencing Center for Infectious Disease"/>
            <person name="Wu L."/>
            <person name="Ma J."/>
        </authorList>
    </citation>
    <scope>NUCLEOTIDE SEQUENCE [LARGE SCALE GENOMIC DNA]</scope>
    <source>
        <strain evidence="5">JCM 18274</strain>
    </source>
</reference>
<dbReference type="Pfam" id="PF13517">
    <property type="entry name" value="FG-GAP_3"/>
    <property type="match status" value="2"/>
</dbReference>
<evidence type="ECO:0000313" key="4">
    <source>
        <dbReference type="EMBL" id="GAA4887883.1"/>
    </source>
</evidence>
<dbReference type="InterPro" id="IPR052559">
    <property type="entry name" value="V-haloperoxidase"/>
</dbReference>
<accession>A0ABP9EUW5</accession>
<dbReference type="Pfam" id="PF07593">
    <property type="entry name" value="UnbV_ASPIC"/>
    <property type="match status" value="1"/>
</dbReference>
<dbReference type="SUPFAM" id="SSF48317">
    <property type="entry name" value="Acid phosphatase/Vanadium-dependent haloperoxidase"/>
    <property type="match status" value="1"/>
</dbReference>
<evidence type="ECO:0000313" key="5">
    <source>
        <dbReference type="Proteomes" id="UP001500433"/>
    </source>
</evidence>
<feature type="domain" description="ASPIC/UnbV" evidence="2">
    <location>
        <begin position="428"/>
        <end position="493"/>
    </location>
</feature>
<dbReference type="InterPro" id="IPR013517">
    <property type="entry name" value="FG-GAP"/>
</dbReference>
<comment type="caution">
    <text evidence="4">The sequence shown here is derived from an EMBL/GenBank/DDBJ whole genome shotgun (WGS) entry which is preliminary data.</text>
</comment>
<dbReference type="InterPro" id="IPR011519">
    <property type="entry name" value="UnbV_ASPIC"/>
</dbReference>
<evidence type="ECO:0008006" key="6">
    <source>
        <dbReference type="Google" id="ProtNLM"/>
    </source>
</evidence>
<keyword evidence="1" id="KW-0732">Signal</keyword>
<dbReference type="Gene3D" id="2.130.10.130">
    <property type="entry name" value="Integrin alpha, N-terminal"/>
    <property type="match status" value="1"/>
</dbReference>
<organism evidence="4 5">
    <name type="scientific">Flaviramulus aquimarinus</name>
    <dbReference type="NCBI Taxonomy" id="1170456"/>
    <lineage>
        <taxon>Bacteria</taxon>
        <taxon>Pseudomonadati</taxon>
        <taxon>Bacteroidota</taxon>
        <taxon>Flavobacteriia</taxon>
        <taxon>Flavobacteriales</taxon>
        <taxon>Flavobacteriaceae</taxon>
        <taxon>Flaviramulus</taxon>
    </lineage>
</organism>
<dbReference type="EMBL" id="BAABJH010000001">
    <property type="protein sequence ID" value="GAA4887883.1"/>
    <property type="molecule type" value="Genomic_DNA"/>
</dbReference>
<evidence type="ECO:0000259" key="3">
    <source>
        <dbReference type="Pfam" id="PF21167"/>
    </source>
</evidence>
<proteinExistence type="predicted"/>
<protein>
    <recommendedName>
        <fullName evidence="6">T9SS type A sorting domain-containing protein</fullName>
    </recommendedName>
</protein>
<sequence>MLTVLAFNNLTIAQSFNRIENVSGLGAVEENNGASVADYDGDNDLDIFVVAKSVDIEGVEKSHNKLFRNNNDGTFTDVTEVSGLIGLLGAEETQPTGALNGDKFGASWGDFNNDGFPDMLLSTSNKVQLFLNNGDGTFQNVTTSSGIQEFNNCVNPSTTWFDYNNDGFLDLHITTWGPCESARLYENNKDGTFTNVSEKIPVAEKQNLFTAFPYDFNDDGWMDLYISDDLKNPNPLLINQAGNQFIEDAESYGLGNTGDDMAITIGDYNGDGYFDFYVTNINENILLKNNGDNTYTDIALEKNVRDVDWSWDAKFADFDLDGDDDLFVVNGFDFSSNGAEYNAYFKNLLVEGQDGFEEISENINLRDLTISVSAVDFDYDNDGDIDIYVTNSDRPSYFYENKTLNFNETSSLNWFKVMLQGTQSNRDAIGTQLTLTTTNRTVKRHYTGIGFLGQSLTPVHFGLNDATDILELVIKWPSGLIETYQNLNSNTTIKAIEGQGYEVLNIQPSVKISGCTDPFSCTFNPNAYVDDGSCTYLELKAIAGSTTSGFLKEETYNYPISEGVITRWSITGGEILEGQDTNSVKVKWGIDAVGVISVIEITPNCSSIPVSLEVALNINDIELDKSIARLWNEALLEAIRRDFARPTVHARNLFHTSIAFYDAWAIYDDTARPYLIGNTLHDFSSELLGFVPAESLEISINKAISYAAYRLLNYRFSSSPGYVVSKERFDLIMNQLGYDINYTAIDYETGNAAALGNYIAQEIINYGKNDGSREQSNYDNAYYEPVNNPLAPDFSGNDFMEDPNRWQPLALTSFIDQSGNPIEDDVLDFLNPEWGNVWPFSSTNQDVISYQRDGNDYLVYNDPSAPPYLDTTNNSMSSEAYKWGFSLVSVWGSHLDSNDGVLWDISPKSIGNIDFESFPDNFEDYPQFYNLLEGGDIGIGRTVNPITNTSYEEQMVPRGDYARVLAEFWADGPDSETPPGHWFALLNYVSDHPLSTKKFKGEGESLSPIEWDVKSYFILGGAMHDSAISAWSIKGWYDYIRPISAIRYMADKGQSSDPSASNFHPEGIKLFDGYIETVEENDPLIGFNSQNLGKIKVFSWKGHDYIGNVETDQAGVGWILAEDWWPYQRPSFVTPPFAGYVSGHSTYSRAAAEVLTLLTGSAYFPGGMGEFVARKNEFLVFEEGPSTDVVLQWATYRDASDQCSLSRIWGGIHPPADDIPGRKIGKKVGIDAFNFAVPYFHGKTPNSTNEFSSIIYPNPILSEEVYITNTDFGDSFNVFDISGREINIIEINYNEDTKQTRIKLPAFLASGVYVLRTNKTSKILVIQE</sequence>
<dbReference type="Pfam" id="PF21167">
    <property type="entry name" value="DUF6851"/>
    <property type="match status" value="1"/>
</dbReference>
<dbReference type="SUPFAM" id="SSF69318">
    <property type="entry name" value="Integrin alpha N-terminal domain"/>
    <property type="match status" value="1"/>
</dbReference>
<keyword evidence="5" id="KW-1185">Reference proteome</keyword>
<name>A0ABP9EUW5_9FLAO</name>